<name>A0ACC3ZBL5_COLTU</name>
<proteinExistence type="predicted"/>
<keyword evidence="2" id="KW-1185">Reference proteome</keyword>
<dbReference type="EMBL" id="VUJX02000002">
    <property type="protein sequence ID" value="KAL0941534.1"/>
    <property type="molecule type" value="Genomic_DNA"/>
</dbReference>
<protein>
    <submittedName>
        <fullName evidence="1">Uncharacterized protein</fullName>
    </submittedName>
</protein>
<sequence>MTAMTTKPTFIFVPGAWHSATRFQPVTSQLEALGYKTRSVQLPSYGAEPPLSDFEPDVSAIRREIEMAADNEEDVVLFMHSYGGVVGCEACRGLDKVSRKKLGKLGGVIRLVFCSAFLLAEGTSLLDMLQGKPLPWFVLSENDTLVNPDRPQEIFYNDLDDFAAKNAIMQLKSHSYKTFFSKLTYAAWRNIPVTYILCEQDNAIPIAAQQHMIDVSQVDVLVERMDTGHSPFLNKPDLVAAALRRSAGETFGGY</sequence>
<evidence type="ECO:0000313" key="2">
    <source>
        <dbReference type="Proteomes" id="UP000805649"/>
    </source>
</evidence>
<dbReference type="Proteomes" id="UP000805649">
    <property type="component" value="Unassembled WGS sequence"/>
</dbReference>
<comment type="caution">
    <text evidence="1">The sequence shown here is derived from an EMBL/GenBank/DDBJ whole genome shotgun (WGS) entry which is preliminary data.</text>
</comment>
<accession>A0ACC3ZBL5</accession>
<organism evidence="1 2">
    <name type="scientific">Colletotrichum truncatum</name>
    <name type="common">Anthracnose fungus</name>
    <name type="synonym">Colletotrichum capsici</name>
    <dbReference type="NCBI Taxonomy" id="5467"/>
    <lineage>
        <taxon>Eukaryota</taxon>
        <taxon>Fungi</taxon>
        <taxon>Dikarya</taxon>
        <taxon>Ascomycota</taxon>
        <taxon>Pezizomycotina</taxon>
        <taxon>Sordariomycetes</taxon>
        <taxon>Hypocreomycetidae</taxon>
        <taxon>Glomerellales</taxon>
        <taxon>Glomerellaceae</taxon>
        <taxon>Colletotrichum</taxon>
        <taxon>Colletotrichum truncatum species complex</taxon>
    </lineage>
</organism>
<gene>
    <name evidence="1" type="ORF">CTRU02_204297</name>
</gene>
<reference evidence="1 2" key="1">
    <citation type="journal article" date="2020" name="Phytopathology">
        <title>Genome Sequence Resources of Colletotrichum truncatum, C. plurivorum, C. musicola, and C. sojae: Four Species Pathogenic to Soybean (Glycine max).</title>
        <authorList>
            <person name="Rogerio F."/>
            <person name="Boufleur T.R."/>
            <person name="Ciampi-Guillardi M."/>
            <person name="Sukno S.A."/>
            <person name="Thon M.R."/>
            <person name="Massola Junior N.S."/>
            <person name="Baroncelli R."/>
        </authorList>
    </citation>
    <scope>NUCLEOTIDE SEQUENCE [LARGE SCALE GENOMIC DNA]</scope>
    <source>
        <strain evidence="1 2">CMES1059</strain>
    </source>
</reference>
<evidence type="ECO:0000313" key="1">
    <source>
        <dbReference type="EMBL" id="KAL0941534.1"/>
    </source>
</evidence>